<feature type="binding site" evidence="9">
    <location>
        <position position="253"/>
    </location>
    <ligand>
        <name>FAD</name>
        <dbReference type="ChEBI" id="CHEBI:57692"/>
    </ligand>
</feature>
<dbReference type="OrthoDB" id="269227at2759"/>
<dbReference type="Gene3D" id="3.30.560.10">
    <property type="entry name" value="Glucose Oxidase, domain 3"/>
    <property type="match status" value="1"/>
</dbReference>
<dbReference type="GO" id="GO:0050660">
    <property type="term" value="F:flavin adenine dinucleotide binding"/>
    <property type="evidence" value="ECO:0007669"/>
    <property type="project" value="InterPro"/>
</dbReference>
<keyword evidence="3 10" id="KW-0285">Flavoprotein</keyword>
<comment type="cofactor">
    <cofactor evidence="1 9">
        <name>FAD</name>
        <dbReference type="ChEBI" id="CHEBI:57692"/>
    </cofactor>
</comment>
<organism evidence="14 15">
    <name type="scientific">Mycena sanguinolenta</name>
    <dbReference type="NCBI Taxonomy" id="230812"/>
    <lineage>
        <taxon>Eukaryota</taxon>
        <taxon>Fungi</taxon>
        <taxon>Dikarya</taxon>
        <taxon>Basidiomycota</taxon>
        <taxon>Agaricomycotina</taxon>
        <taxon>Agaricomycetes</taxon>
        <taxon>Agaricomycetidae</taxon>
        <taxon>Agaricales</taxon>
        <taxon>Marasmiineae</taxon>
        <taxon>Mycenaceae</taxon>
        <taxon>Mycena</taxon>
    </lineage>
</organism>
<dbReference type="SUPFAM" id="SSF54373">
    <property type="entry name" value="FAD-linked reductases, C-terminal domain"/>
    <property type="match status" value="1"/>
</dbReference>
<evidence type="ECO:0000256" key="2">
    <source>
        <dbReference type="ARBA" id="ARBA00010790"/>
    </source>
</evidence>
<dbReference type="InterPro" id="IPR000172">
    <property type="entry name" value="GMC_OxRdtase_N"/>
</dbReference>
<protein>
    <submittedName>
        <fullName evidence="14">Alcohol dehydrogenase</fullName>
    </submittedName>
</protein>
<evidence type="ECO:0000256" key="10">
    <source>
        <dbReference type="RuleBase" id="RU003968"/>
    </source>
</evidence>
<gene>
    <name evidence="14" type="ORF">MSAN_00608000</name>
</gene>
<name>A0A8H6ZE43_9AGAR</name>
<keyword evidence="6" id="KW-0560">Oxidoreductase</keyword>
<dbReference type="Proteomes" id="UP000623467">
    <property type="component" value="Unassembled WGS sequence"/>
</dbReference>
<evidence type="ECO:0000256" key="6">
    <source>
        <dbReference type="ARBA" id="ARBA00023002"/>
    </source>
</evidence>
<evidence type="ECO:0000256" key="11">
    <source>
        <dbReference type="SAM" id="SignalP"/>
    </source>
</evidence>
<evidence type="ECO:0000256" key="5">
    <source>
        <dbReference type="ARBA" id="ARBA00022827"/>
    </source>
</evidence>
<dbReference type="PROSITE" id="PS00623">
    <property type="entry name" value="GMC_OXRED_1"/>
    <property type="match status" value="1"/>
</dbReference>
<evidence type="ECO:0000259" key="13">
    <source>
        <dbReference type="PROSITE" id="PS00624"/>
    </source>
</evidence>
<evidence type="ECO:0000259" key="12">
    <source>
        <dbReference type="PROSITE" id="PS00623"/>
    </source>
</evidence>
<evidence type="ECO:0000256" key="1">
    <source>
        <dbReference type="ARBA" id="ARBA00001974"/>
    </source>
</evidence>
<evidence type="ECO:0000256" key="9">
    <source>
        <dbReference type="PIRSR" id="PIRSR000137-2"/>
    </source>
</evidence>
<feature type="binding site" evidence="9">
    <location>
        <position position="103"/>
    </location>
    <ligand>
        <name>FAD</name>
        <dbReference type="ChEBI" id="CHEBI:57692"/>
    </ligand>
</feature>
<sequence length="563" mass="60337">MLSPARLLLNALWLFAAVTATSTYDYVIVGGGATGLSLAVRLSEDPTKTIVVLEAGNSGIGNPNITNLRLNANNFGTANDWQFVTIPQVDVGNRIQAQVQGKVLGGGSAINSGMYLRGNKQEYDALESLGATGWNWDSMFAAVKKSEHFHPPTQAEVDTFNMTWEPAFHGFDGPISIAIQAVNVSHFFPDFAVPTLKNLGHEMNIDPNGGFHNGPYLGFSDYTTGLKHPLICCVRILSPGHQSHESPLTASGVEYISFNETGIPETRTINAKNVILSGSTLNTPKVLELSGIGDPAILNGLDIDVVVDLPGVGANLCNQPITTASYLIKNGTVNAGNAIRSAIIDFQPFSGYLSGEDLERSNQLLETKPDLLSEAQFNIMKAQINAGVPQMEFAWNIAADANNVSTLTFDRLILVKPLSRGTVHINSTDPLVPPVIDPKYLSAPHDKFAFAKGVQFTRTIVDTEPLKSIIVGPVVPDATVQTDEDFVNYVNTISVSEHHFVGTSAMTPRSEGGVVDPSLVVYGTSNVRVADLSVIASLPGIHTVSLAYMVAERAAEIIKEQDT</sequence>
<feature type="signal peptide" evidence="11">
    <location>
        <begin position="1"/>
        <end position="20"/>
    </location>
</feature>
<comment type="caution">
    <text evidence="14">The sequence shown here is derived from an EMBL/GenBank/DDBJ whole genome shotgun (WGS) entry which is preliminary data.</text>
</comment>
<feature type="chain" id="PRO_5034501267" evidence="11">
    <location>
        <begin position="21"/>
        <end position="563"/>
    </location>
</feature>
<evidence type="ECO:0000313" key="15">
    <source>
        <dbReference type="Proteomes" id="UP000623467"/>
    </source>
</evidence>
<evidence type="ECO:0000256" key="3">
    <source>
        <dbReference type="ARBA" id="ARBA00022630"/>
    </source>
</evidence>
<comment type="similarity">
    <text evidence="2 10">Belongs to the GMC oxidoreductase family.</text>
</comment>
<dbReference type="Pfam" id="PF05199">
    <property type="entry name" value="GMC_oxred_C"/>
    <property type="match status" value="1"/>
</dbReference>
<feature type="active site" description="Proton donor" evidence="8">
    <location>
        <position position="499"/>
    </location>
</feature>
<dbReference type="PANTHER" id="PTHR11552:SF201">
    <property type="entry name" value="GLUCOSE-METHANOL-CHOLINE OXIDOREDUCTASE N-TERMINAL DOMAIN-CONTAINING PROTEIN"/>
    <property type="match status" value="1"/>
</dbReference>
<dbReference type="PANTHER" id="PTHR11552">
    <property type="entry name" value="GLUCOSE-METHANOL-CHOLINE GMC OXIDOREDUCTASE"/>
    <property type="match status" value="1"/>
</dbReference>
<evidence type="ECO:0000256" key="4">
    <source>
        <dbReference type="ARBA" id="ARBA00022729"/>
    </source>
</evidence>
<evidence type="ECO:0000256" key="8">
    <source>
        <dbReference type="PIRSR" id="PIRSR000137-1"/>
    </source>
</evidence>
<dbReference type="SUPFAM" id="SSF51905">
    <property type="entry name" value="FAD/NAD(P)-binding domain"/>
    <property type="match status" value="1"/>
</dbReference>
<dbReference type="InterPro" id="IPR007867">
    <property type="entry name" value="GMC_OxRtase_C"/>
</dbReference>
<dbReference type="PIRSF" id="PIRSF000137">
    <property type="entry name" value="Alcohol_oxidase"/>
    <property type="match status" value="1"/>
</dbReference>
<dbReference type="EMBL" id="JACAZH010000003">
    <property type="protein sequence ID" value="KAF7373955.1"/>
    <property type="molecule type" value="Genomic_DNA"/>
</dbReference>
<dbReference type="Pfam" id="PF00732">
    <property type="entry name" value="GMC_oxred_N"/>
    <property type="match status" value="2"/>
</dbReference>
<keyword evidence="15" id="KW-1185">Reference proteome</keyword>
<dbReference type="InterPro" id="IPR012132">
    <property type="entry name" value="GMC_OxRdtase"/>
</dbReference>
<evidence type="ECO:0000256" key="7">
    <source>
        <dbReference type="ARBA" id="ARBA00023180"/>
    </source>
</evidence>
<dbReference type="InterPro" id="IPR036188">
    <property type="entry name" value="FAD/NAD-bd_sf"/>
</dbReference>
<dbReference type="PROSITE" id="PS00624">
    <property type="entry name" value="GMC_OXRED_2"/>
    <property type="match status" value="1"/>
</dbReference>
<feature type="domain" description="Glucose-methanol-choline oxidoreductase N-terminal" evidence="13">
    <location>
        <begin position="279"/>
        <end position="293"/>
    </location>
</feature>
<proteinExistence type="inferred from homology"/>
<evidence type="ECO:0000313" key="14">
    <source>
        <dbReference type="EMBL" id="KAF7373955.1"/>
    </source>
</evidence>
<accession>A0A8H6ZE43</accession>
<dbReference type="GO" id="GO:0016614">
    <property type="term" value="F:oxidoreductase activity, acting on CH-OH group of donors"/>
    <property type="evidence" value="ECO:0007669"/>
    <property type="project" value="InterPro"/>
</dbReference>
<reference evidence="14" key="1">
    <citation type="submission" date="2020-05" db="EMBL/GenBank/DDBJ databases">
        <title>Mycena genomes resolve the evolution of fungal bioluminescence.</title>
        <authorList>
            <person name="Tsai I.J."/>
        </authorList>
    </citation>
    <scope>NUCLEOTIDE SEQUENCE</scope>
    <source>
        <strain evidence="14">160909Yilan</strain>
    </source>
</reference>
<dbReference type="AlphaFoldDB" id="A0A8H6ZE43"/>
<keyword evidence="5 9" id="KW-0274">FAD</keyword>
<dbReference type="Gene3D" id="3.50.50.60">
    <property type="entry name" value="FAD/NAD(P)-binding domain"/>
    <property type="match status" value="3"/>
</dbReference>
<keyword evidence="4 11" id="KW-0732">Signal</keyword>
<keyword evidence="7" id="KW-0325">Glycoprotein</keyword>
<feature type="domain" description="Glucose-methanol-choline oxidoreductase N-terminal" evidence="12">
    <location>
        <begin position="101"/>
        <end position="124"/>
    </location>
</feature>
<feature type="active site" description="Proton acceptor" evidence="8">
    <location>
        <position position="542"/>
    </location>
</feature>